<keyword evidence="4" id="KW-1185">Reference proteome</keyword>
<dbReference type="CDD" id="cd00198">
    <property type="entry name" value="vWFA"/>
    <property type="match status" value="1"/>
</dbReference>
<comment type="caution">
    <text evidence="3">The sequence shown here is derived from an EMBL/GenBank/DDBJ whole genome shotgun (WGS) entry which is preliminary data.</text>
</comment>
<dbReference type="OrthoDB" id="38701at2"/>
<dbReference type="Pfam" id="PF00092">
    <property type="entry name" value="VWA"/>
    <property type="match status" value="1"/>
</dbReference>
<organism evidence="3 4">
    <name type="scientific">Vagococcus salmoninarum</name>
    <dbReference type="NCBI Taxonomy" id="2739"/>
    <lineage>
        <taxon>Bacteria</taxon>
        <taxon>Bacillati</taxon>
        <taxon>Bacillota</taxon>
        <taxon>Bacilli</taxon>
        <taxon>Lactobacillales</taxon>
        <taxon>Enterococcaceae</taxon>
        <taxon>Vagococcus</taxon>
    </lineage>
</organism>
<dbReference type="EMBL" id="NGJU01000003">
    <property type="protein sequence ID" value="RST97292.1"/>
    <property type="molecule type" value="Genomic_DNA"/>
</dbReference>
<gene>
    <name evidence="3" type="ORF">CBF35_03325</name>
</gene>
<sequence length="1028" mass="113799">MKKKWQMLIKILVILSLTLQVTPLIGLAETITNSVAASNQLQEATKEEEQLLYGQELAAFLANYSEAEQVLEIKKLTKEQVVSLEKFHKEEEAARELADSSLVSDEVLESTHTSTAASFSERQEIAEETTTELGVESVESLTSSSESETVTSDESEEEAEGPFDPSSITSFLSPGPLMSAFEQGSTDNLQLSKKATYNPSTKQVDFQLEAYAKGSIVTEMRPTDVVLVLDTSGSMAESFGKVTKIGALRTAVNGFADTLFSAANNPSTDQYHTIKLVTYNSSATLNSQTFQTNRPNDREKLKEVVKNLRVNGQTRHDLGMSRAESAVKANRSSAKQAVILFTDGRPEASGYSAGSIAGAAISSAYRLKNNLAATIYTVGIQNNANPLITSSSDIPNSMLNGISSNYLQAQVSNLNNYRDTLALGSYSNNGNYYLTPNNANDLANIFQQIATEMGKIEGLSLRDILSEELFLPTVDNIPNNLSGVKVYRSWEYQPGLKAETDVQLNYQQDSKSLTIENLTLEPVIFDGNQQPTPATRNNKIIIRFSSDIQPDFMGGNQVLTNQAESGAFTKNEDGSETEIKRFEQPKVNIPLKASGLTSQNQKTYIGNQTSLSDFFTKAQVLDGKNNRYTTVTYQIKQAGKMLVEKTIPAGTAFKDEAFSQVAVESQDTVYDLTYRVSSALPPLSGTTGVADINKSEKSEIYLFYPEIKALDRKIYFTNQLDQRQQLPKIINWQHSKASELKDLRFVGNEPSVIKGTYELPTTLTPPEVTGRIKTVQLSNQKIISDKELNQTTKDLSFKVFIFTPTVTSTNTTIDLGSQTILAERLKTVTWENKLTELAGIEGEEPLLTFQAAVLGTTTKLTKDRPEAETAYYWQVNQGATDISSVVTFLNNDYQKNQQPQGAHFTIDVRRSQLIINKEIKSSEQRNFGEESFIFEITWSQGDVSETYHQVITLASNQRTGTATLSSLKPGNYQVKELTEWSSRYLAETKEFQLALTGDQKGSVTFVNVLNNNQWLTHESQVENKFQAK</sequence>
<accession>A0A429ZUH1</accession>
<name>A0A429ZUH1_9ENTE</name>
<reference evidence="3 4" key="1">
    <citation type="submission" date="2017-05" db="EMBL/GenBank/DDBJ databases">
        <title>Vagococcus spp. assemblies.</title>
        <authorList>
            <person name="Gulvik C.A."/>
        </authorList>
    </citation>
    <scope>NUCLEOTIDE SEQUENCE [LARGE SCALE GENOMIC DNA]</scope>
    <source>
        <strain evidence="3 4">NCFB 2777</strain>
    </source>
</reference>
<dbReference type="Gene3D" id="3.40.50.410">
    <property type="entry name" value="von Willebrand factor, type A domain"/>
    <property type="match status" value="1"/>
</dbReference>
<dbReference type="PROSITE" id="PS50234">
    <property type="entry name" value="VWFA"/>
    <property type="match status" value="1"/>
</dbReference>
<feature type="domain" description="VWFA" evidence="2">
    <location>
        <begin position="224"/>
        <end position="449"/>
    </location>
</feature>
<dbReference type="InterPro" id="IPR002035">
    <property type="entry name" value="VWF_A"/>
</dbReference>
<feature type="region of interest" description="Disordered" evidence="1">
    <location>
        <begin position="113"/>
        <end position="169"/>
    </location>
</feature>
<feature type="compositionally biased region" description="Low complexity" evidence="1">
    <location>
        <begin position="135"/>
        <end position="150"/>
    </location>
</feature>
<dbReference type="InterPro" id="IPR036465">
    <property type="entry name" value="vWFA_dom_sf"/>
</dbReference>
<dbReference type="GeneID" id="98567387"/>
<dbReference type="SMART" id="SM00327">
    <property type="entry name" value="VWA"/>
    <property type="match status" value="1"/>
</dbReference>
<protein>
    <recommendedName>
        <fullName evidence="2">VWFA domain-containing protein</fullName>
    </recommendedName>
</protein>
<dbReference type="Proteomes" id="UP000287239">
    <property type="component" value="Unassembled WGS sequence"/>
</dbReference>
<evidence type="ECO:0000313" key="4">
    <source>
        <dbReference type="Proteomes" id="UP000287239"/>
    </source>
</evidence>
<evidence type="ECO:0000313" key="3">
    <source>
        <dbReference type="EMBL" id="RST97292.1"/>
    </source>
</evidence>
<dbReference type="AlphaFoldDB" id="A0A429ZUH1"/>
<evidence type="ECO:0000259" key="2">
    <source>
        <dbReference type="PROSITE" id="PS50234"/>
    </source>
</evidence>
<feature type="compositionally biased region" description="Acidic residues" evidence="1">
    <location>
        <begin position="151"/>
        <end position="161"/>
    </location>
</feature>
<dbReference type="RefSeq" id="WP_126778559.1">
    <property type="nucleotide sequence ID" value="NZ_NGJU01000003.1"/>
</dbReference>
<evidence type="ECO:0000256" key="1">
    <source>
        <dbReference type="SAM" id="MobiDB-lite"/>
    </source>
</evidence>
<dbReference type="SUPFAM" id="SSF53300">
    <property type="entry name" value="vWA-like"/>
    <property type="match status" value="1"/>
</dbReference>
<proteinExistence type="predicted"/>